<dbReference type="HOGENOM" id="CLU_2895020_0_0_9"/>
<name>C0CM33_BLAHS</name>
<protein>
    <submittedName>
        <fullName evidence="2">Uncharacterized protein</fullName>
    </submittedName>
</protein>
<organism evidence="2 3">
    <name type="scientific">Blautia hydrogenotrophica (strain DSM 10507 / JCM 14656 / S5a33)</name>
    <name type="common">Ruminococcus hydrogenotrophicus</name>
    <dbReference type="NCBI Taxonomy" id="476272"/>
    <lineage>
        <taxon>Bacteria</taxon>
        <taxon>Bacillati</taxon>
        <taxon>Bacillota</taxon>
        <taxon>Clostridia</taxon>
        <taxon>Lachnospirales</taxon>
        <taxon>Lachnospiraceae</taxon>
        <taxon>Blautia</taxon>
    </lineage>
</organism>
<reference evidence="2 3" key="1">
    <citation type="submission" date="2009-01" db="EMBL/GenBank/DDBJ databases">
        <authorList>
            <person name="Fulton L."/>
            <person name="Clifton S."/>
            <person name="Fulton B."/>
            <person name="Xu J."/>
            <person name="Minx P."/>
            <person name="Pepin K.H."/>
            <person name="Johnson M."/>
            <person name="Bhonagiri V."/>
            <person name="Nash W.E."/>
            <person name="Mardis E.R."/>
            <person name="Wilson R.K."/>
        </authorList>
    </citation>
    <scope>NUCLEOTIDE SEQUENCE [LARGE SCALE GENOMIC DNA]</scope>
    <source>
        <strain evidence="3">DSM 10507 / JCM 14656 / S5a33</strain>
    </source>
</reference>
<evidence type="ECO:0000313" key="2">
    <source>
        <dbReference type="EMBL" id="EEG49103.1"/>
    </source>
</evidence>
<feature type="compositionally biased region" description="Polar residues" evidence="1">
    <location>
        <begin position="43"/>
        <end position="53"/>
    </location>
</feature>
<evidence type="ECO:0000256" key="1">
    <source>
        <dbReference type="SAM" id="MobiDB-lite"/>
    </source>
</evidence>
<gene>
    <name evidence="2" type="ORF">RUMHYD_01908</name>
</gene>
<dbReference type="PATRIC" id="fig|476272.21.peg.1952"/>
<accession>C0CM33</accession>
<dbReference type="Proteomes" id="UP000003100">
    <property type="component" value="Unassembled WGS sequence"/>
</dbReference>
<keyword evidence="3" id="KW-1185">Reference proteome</keyword>
<proteinExistence type="predicted"/>
<reference evidence="2 3" key="2">
    <citation type="submission" date="2009-02" db="EMBL/GenBank/DDBJ databases">
        <title>Draft genome sequence of Blautia hydrogenotrophica DSM 10507 (Ruminococcus hydrogenotrophicus DSM 10507).</title>
        <authorList>
            <person name="Sudarsanam P."/>
            <person name="Ley R."/>
            <person name="Guruge J."/>
            <person name="Turnbaugh P.J."/>
            <person name="Mahowald M."/>
            <person name="Liep D."/>
            <person name="Gordon J."/>
        </authorList>
    </citation>
    <scope>NUCLEOTIDE SEQUENCE [LARGE SCALE GENOMIC DNA]</scope>
    <source>
        <strain evidence="3">DSM 10507 / JCM 14656 / S5a33</strain>
    </source>
</reference>
<evidence type="ECO:0000313" key="3">
    <source>
        <dbReference type="Proteomes" id="UP000003100"/>
    </source>
</evidence>
<dbReference type="EMBL" id="ACBZ01000101">
    <property type="protein sequence ID" value="EEG49103.1"/>
    <property type="molecule type" value="Genomic_DNA"/>
</dbReference>
<dbReference type="AlphaFoldDB" id="C0CM33"/>
<sequence length="62" mass="6935">MLYIDCYNVKTGYTLILQLDIDLFLCNMTIKIVLKNTAEGSIDSLTDGTGSKTDQPHRPNDL</sequence>
<feature type="region of interest" description="Disordered" evidence="1">
    <location>
        <begin position="41"/>
        <end position="62"/>
    </location>
</feature>
<comment type="caution">
    <text evidence="2">The sequence shown here is derived from an EMBL/GenBank/DDBJ whole genome shotgun (WGS) entry which is preliminary data.</text>
</comment>